<name>A0AA35ZW46_LACSI</name>
<evidence type="ECO:0000313" key="2">
    <source>
        <dbReference type="Proteomes" id="UP001177003"/>
    </source>
</evidence>
<protein>
    <submittedName>
        <fullName evidence="1">Uncharacterized protein</fullName>
    </submittedName>
</protein>
<proteinExistence type="predicted"/>
<gene>
    <name evidence="1" type="ORF">LSALG_LOCUS37521</name>
</gene>
<dbReference type="EMBL" id="OX465084">
    <property type="protein sequence ID" value="CAI9298777.1"/>
    <property type="molecule type" value="Genomic_DNA"/>
</dbReference>
<evidence type="ECO:0000313" key="1">
    <source>
        <dbReference type="EMBL" id="CAI9298777.1"/>
    </source>
</evidence>
<accession>A0AA35ZW46</accession>
<dbReference type="Proteomes" id="UP001177003">
    <property type="component" value="Chromosome 8"/>
</dbReference>
<dbReference type="AlphaFoldDB" id="A0AA35ZW46"/>
<keyword evidence="2" id="KW-1185">Reference proteome</keyword>
<reference evidence="1" key="1">
    <citation type="submission" date="2023-04" db="EMBL/GenBank/DDBJ databases">
        <authorList>
            <person name="Vijverberg K."/>
            <person name="Xiong W."/>
            <person name="Schranz E."/>
        </authorList>
    </citation>
    <scope>NUCLEOTIDE SEQUENCE</scope>
</reference>
<organism evidence="1 2">
    <name type="scientific">Lactuca saligna</name>
    <name type="common">Willowleaf lettuce</name>
    <dbReference type="NCBI Taxonomy" id="75948"/>
    <lineage>
        <taxon>Eukaryota</taxon>
        <taxon>Viridiplantae</taxon>
        <taxon>Streptophyta</taxon>
        <taxon>Embryophyta</taxon>
        <taxon>Tracheophyta</taxon>
        <taxon>Spermatophyta</taxon>
        <taxon>Magnoliopsida</taxon>
        <taxon>eudicotyledons</taxon>
        <taxon>Gunneridae</taxon>
        <taxon>Pentapetalae</taxon>
        <taxon>asterids</taxon>
        <taxon>campanulids</taxon>
        <taxon>Asterales</taxon>
        <taxon>Asteraceae</taxon>
        <taxon>Cichorioideae</taxon>
        <taxon>Cichorieae</taxon>
        <taxon>Lactucinae</taxon>
        <taxon>Lactuca</taxon>
    </lineage>
</organism>
<sequence>MVHSLLVGIQMSTQILTVLCYLASLFPENINLFWEDEVPSYVVNNPEKTGRSMQEEVDTSGYDAVKENAFEEDKGETNTYYLPGGFEGDVSFMLESTNKKSVYCFQTEDYKSIPCWKSSYSLTLWKFQINLKRKRRDPHLTTDGNLILFFKVASGVSNE</sequence>